<feature type="compositionally biased region" description="Low complexity" evidence="6">
    <location>
        <begin position="263"/>
        <end position="274"/>
    </location>
</feature>
<feature type="region of interest" description="Disordered" evidence="6">
    <location>
        <begin position="146"/>
        <end position="208"/>
    </location>
</feature>
<proteinExistence type="inferred from homology"/>
<evidence type="ECO:0000256" key="5">
    <source>
        <dbReference type="PIRSR" id="PIRSR602403-1"/>
    </source>
</evidence>
<evidence type="ECO:0008006" key="10">
    <source>
        <dbReference type="Google" id="ProtNLM"/>
    </source>
</evidence>
<keyword evidence="7" id="KW-0812">Transmembrane</keyword>
<gene>
    <name evidence="8" type="ORF">KVV02_005861</name>
</gene>
<keyword evidence="4 5" id="KW-0408">Iron</keyword>
<name>A0A9P7ZYR3_MORAP</name>
<dbReference type="InterPro" id="IPR002403">
    <property type="entry name" value="Cyt_P450_E_grp-IV"/>
</dbReference>
<dbReference type="EMBL" id="JAIFTL010000312">
    <property type="protein sequence ID" value="KAG9320240.1"/>
    <property type="molecule type" value="Genomic_DNA"/>
</dbReference>
<dbReference type="AlphaFoldDB" id="A0A9P7ZYR3"/>
<dbReference type="InterPro" id="IPR001128">
    <property type="entry name" value="Cyt_P450"/>
</dbReference>
<protein>
    <recommendedName>
        <fullName evidence="10">Cytochrome P450</fullName>
    </recommendedName>
</protein>
<evidence type="ECO:0000256" key="4">
    <source>
        <dbReference type="ARBA" id="ARBA00023004"/>
    </source>
</evidence>
<keyword evidence="5" id="KW-0349">Heme</keyword>
<dbReference type="InterPro" id="IPR017972">
    <property type="entry name" value="Cyt_P450_CS"/>
</dbReference>
<reference evidence="8" key="1">
    <citation type="submission" date="2021-07" db="EMBL/GenBank/DDBJ databases">
        <title>Draft genome of Mortierella alpina, strain LL118, isolated from an aspen leaf litter sample.</title>
        <authorList>
            <person name="Yang S."/>
            <person name="Vinatzer B.A."/>
        </authorList>
    </citation>
    <scope>NUCLEOTIDE SEQUENCE</scope>
    <source>
        <strain evidence="8">LL118</strain>
    </source>
</reference>
<accession>A0A9P7ZYR3</accession>
<evidence type="ECO:0000256" key="6">
    <source>
        <dbReference type="SAM" id="MobiDB-lite"/>
    </source>
</evidence>
<sequence length="878" mass="96046">MHHPGPAPGPDPGPNPGPGPAPDPSPDPGPAPPGKTKSPRPPKGTPGPTVPSPLPGGSGNGGNGNNGANNGTLGADESNGGQKEGSSSNLAGPIVGGIAGVLVLAFLVGVFMMRYKKKNQARQRRLDILLDQDGQGQDQVQALGFGGSDSGAAAGVPGKGRPESITGSGRRPSTHLEMNAVGGGGAAAGAAHQQQQQHPYRGEGYDNYDYQQGYQQVPYAQYQEQYDQYDPYYQQPSGQLPPVGYYHPESSPHLQQQQPYGAPSPSVAHAVSSPSPIPPSAYHPPPMTASPHIPQSQVSADYGGAQSHARSPQEVHASGRPHYQATINFMIQMSLVASTPSGSGTALALKAALPIGIGLASAAFMAFKTSARDRSNIDESIPTASLRLGETTHDAEYDEDPNGFLLRCEEQCGPVFNIHKFNRFYTVISDPFLREVFMSEDLSFGDGLDDITGIHAFTASITKAKRKFNDSAIHEMVRDIVTPNLALLTPRIVERLQTIVDRDVGFSRERKLVENPLLFFQEMIASAMATVFMGHEIAKYPKVLETFIECTHDLARITDPRTSDRRWRTFFNRAKYGLVDPLQKHIRVLVETATPVVQERRRQEAEALEKGIEYRQPLDILQRVLDNFDKYGVVDLEDVCGHLLVMVLVSVHTTSDSSTYLNYYLAAFPECIEALYQEQLEVLDQIYNEREEQRQSKLTSGKVGSAEDFAGTNLDPRNDRDLSVLAVKRMVRMDSFVRECLRFRTVGAGLPHIAQENVSLSNGMTIYKGCRIMVNLQSTHLNHDLQGEDADKFRPWRFVGKSKVATKVASDFLPFGMGRHACPGRFLAVQQLKTVAAMMVSRYDKIEMQDPSKKMKALRSRLGEQVPTGLYFTSRQQL</sequence>
<evidence type="ECO:0000256" key="7">
    <source>
        <dbReference type="SAM" id="Phobius"/>
    </source>
</evidence>
<dbReference type="PROSITE" id="PS00086">
    <property type="entry name" value="CYTOCHROME_P450"/>
    <property type="match status" value="1"/>
</dbReference>
<dbReference type="SUPFAM" id="SSF48264">
    <property type="entry name" value="Cytochrome P450"/>
    <property type="match status" value="1"/>
</dbReference>
<dbReference type="PRINTS" id="PR00465">
    <property type="entry name" value="EP450IV"/>
</dbReference>
<dbReference type="PANTHER" id="PTHR46206">
    <property type="entry name" value="CYTOCHROME P450"/>
    <property type="match status" value="1"/>
</dbReference>
<organism evidence="8 9">
    <name type="scientific">Mortierella alpina</name>
    <name type="common">Oleaginous fungus</name>
    <name type="synonym">Mortierella renispora</name>
    <dbReference type="NCBI Taxonomy" id="64518"/>
    <lineage>
        <taxon>Eukaryota</taxon>
        <taxon>Fungi</taxon>
        <taxon>Fungi incertae sedis</taxon>
        <taxon>Mucoromycota</taxon>
        <taxon>Mortierellomycotina</taxon>
        <taxon>Mortierellomycetes</taxon>
        <taxon>Mortierellales</taxon>
        <taxon>Mortierellaceae</taxon>
        <taxon>Mortierella</taxon>
    </lineage>
</organism>
<dbReference type="InterPro" id="IPR036396">
    <property type="entry name" value="Cyt_P450_sf"/>
</dbReference>
<keyword evidence="7" id="KW-1133">Transmembrane helix</keyword>
<evidence type="ECO:0000256" key="1">
    <source>
        <dbReference type="ARBA" id="ARBA00001971"/>
    </source>
</evidence>
<keyword evidence="7" id="KW-0472">Membrane</keyword>
<dbReference type="Gene3D" id="1.10.630.10">
    <property type="entry name" value="Cytochrome P450"/>
    <property type="match status" value="1"/>
</dbReference>
<evidence type="ECO:0000256" key="3">
    <source>
        <dbReference type="ARBA" id="ARBA00022723"/>
    </source>
</evidence>
<evidence type="ECO:0000256" key="2">
    <source>
        <dbReference type="ARBA" id="ARBA00010617"/>
    </source>
</evidence>
<comment type="caution">
    <text evidence="8">The sequence shown here is derived from an EMBL/GenBank/DDBJ whole genome shotgun (WGS) entry which is preliminary data.</text>
</comment>
<feature type="transmembrane region" description="Helical" evidence="7">
    <location>
        <begin position="347"/>
        <end position="367"/>
    </location>
</feature>
<feature type="region of interest" description="Disordered" evidence="6">
    <location>
        <begin position="1"/>
        <end position="87"/>
    </location>
</feature>
<feature type="compositionally biased region" description="Low complexity" evidence="6">
    <location>
        <begin position="188"/>
        <end position="198"/>
    </location>
</feature>
<comment type="cofactor">
    <cofactor evidence="1 5">
        <name>heme</name>
        <dbReference type="ChEBI" id="CHEBI:30413"/>
    </cofactor>
</comment>
<evidence type="ECO:0000313" key="8">
    <source>
        <dbReference type="EMBL" id="KAG9320240.1"/>
    </source>
</evidence>
<feature type="region of interest" description="Disordered" evidence="6">
    <location>
        <begin position="231"/>
        <end position="318"/>
    </location>
</feature>
<keyword evidence="3 5" id="KW-0479">Metal-binding</keyword>
<feature type="transmembrane region" description="Helical" evidence="7">
    <location>
        <begin position="94"/>
        <end position="115"/>
    </location>
</feature>
<dbReference type="GO" id="GO:0005506">
    <property type="term" value="F:iron ion binding"/>
    <property type="evidence" value="ECO:0007669"/>
    <property type="project" value="InterPro"/>
</dbReference>
<feature type="compositionally biased region" description="Gly residues" evidence="6">
    <location>
        <begin position="56"/>
        <end position="65"/>
    </location>
</feature>
<dbReference type="GO" id="GO:0016705">
    <property type="term" value="F:oxidoreductase activity, acting on paired donors, with incorporation or reduction of molecular oxygen"/>
    <property type="evidence" value="ECO:0007669"/>
    <property type="project" value="InterPro"/>
</dbReference>
<dbReference type="Proteomes" id="UP000717515">
    <property type="component" value="Unassembled WGS sequence"/>
</dbReference>
<feature type="compositionally biased region" description="Pro residues" evidence="6">
    <location>
        <begin position="275"/>
        <end position="288"/>
    </location>
</feature>
<dbReference type="GO" id="GO:0004497">
    <property type="term" value="F:monooxygenase activity"/>
    <property type="evidence" value="ECO:0007669"/>
    <property type="project" value="InterPro"/>
</dbReference>
<dbReference type="CDD" id="cd11041">
    <property type="entry name" value="CYP503A1-like"/>
    <property type="match status" value="1"/>
</dbReference>
<dbReference type="Pfam" id="PF00067">
    <property type="entry name" value="p450"/>
    <property type="match status" value="2"/>
</dbReference>
<dbReference type="GO" id="GO:0020037">
    <property type="term" value="F:heme binding"/>
    <property type="evidence" value="ECO:0007669"/>
    <property type="project" value="InterPro"/>
</dbReference>
<feature type="compositionally biased region" description="Pro residues" evidence="6">
    <location>
        <begin position="1"/>
        <end position="54"/>
    </location>
</feature>
<evidence type="ECO:0000313" key="9">
    <source>
        <dbReference type="Proteomes" id="UP000717515"/>
    </source>
</evidence>
<comment type="similarity">
    <text evidence="2">Belongs to the cytochrome P450 family.</text>
</comment>
<feature type="binding site" description="axial binding residue" evidence="5">
    <location>
        <position position="822"/>
    </location>
    <ligand>
        <name>heme</name>
        <dbReference type="ChEBI" id="CHEBI:30413"/>
    </ligand>
    <ligandPart>
        <name>Fe</name>
        <dbReference type="ChEBI" id="CHEBI:18248"/>
    </ligandPart>
</feature>